<feature type="region of interest" description="Disordered" evidence="1">
    <location>
        <begin position="1"/>
        <end position="26"/>
    </location>
</feature>
<keyword evidence="2" id="KW-1133">Transmembrane helix</keyword>
<evidence type="ECO:0000256" key="1">
    <source>
        <dbReference type="SAM" id="MobiDB-lite"/>
    </source>
</evidence>
<evidence type="ECO:0000313" key="3">
    <source>
        <dbReference type="EMBL" id="CAF1270689.1"/>
    </source>
</evidence>
<evidence type="ECO:0000313" key="4">
    <source>
        <dbReference type="Proteomes" id="UP000663845"/>
    </source>
</evidence>
<keyword evidence="2" id="KW-0812">Transmembrane</keyword>
<sequence length="451" mass="48563">MMTTIGEESIALMSTTTTTEPSKTKTIEASRTIATEPSRTTTTKPLTANLPAPISLDSIDGAIHGVHDTRINQDSQVSAPGTWYDNYHQSTPPANACDGDTSTKYTHFGSCSEGGNDMTCGLDTGFYLELKRGTSLGTGLQICTADDFPERDPLTVSLEGSNQSGTALTLGSSWTLIYKGDSGLEIDTDRLTCGIMQLINNSIQYKSYRFLVSSKLGPGSSVQYSEPQSADSDISETQPIQSTRLRVCMRSKLTWIIFSIVIIAIITIPTTITLTKKENVAETNSTTIGEESITLMLTTTTTEPSKTKTIEPLRTTTTTTKPLSANLPDLISLDSIDGVIYGVHGTRINQDSQASEPGTWYDNYHQSTPPANACDGDTSTKYTHFGSCSEGGNDMTCGLDTGFYLELKRGTSLGTGLQICTADDFPERDPLTVSLEGNQRSSRVGVDDECE</sequence>
<dbReference type="EMBL" id="CAJNOG010000496">
    <property type="protein sequence ID" value="CAF1270689.1"/>
    <property type="molecule type" value="Genomic_DNA"/>
</dbReference>
<gene>
    <name evidence="3" type="ORF">JYZ213_LOCUS30678</name>
</gene>
<proteinExistence type="predicted"/>
<accession>A0A815BJB1</accession>
<organism evidence="3 4">
    <name type="scientific">Adineta steineri</name>
    <dbReference type="NCBI Taxonomy" id="433720"/>
    <lineage>
        <taxon>Eukaryota</taxon>
        <taxon>Metazoa</taxon>
        <taxon>Spiralia</taxon>
        <taxon>Gnathifera</taxon>
        <taxon>Rotifera</taxon>
        <taxon>Eurotatoria</taxon>
        <taxon>Bdelloidea</taxon>
        <taxon>Adinetida</taxon>
        <taxon>Adinetidae</taxon>
        <taxon>Adineta</taxon>
    </lineage>
</organism>
<evidence type="ECO:0000256" key="2">
    <source>
        <dbReference type="SAM" id="Phobius"/>
    </source>
</evidence>
<reference evidence="3" key="1">
    <citation type="submission" date="2021-02" db="EMBL/GenBank/DDBJ databases">
        <authorList>
            <person name="Nowell W R."/>
        </authorList>
    </citation>
    <scope>NUCLEOTIDE SEQUENCE</scope>
</reference>
<name>A0A815BJB1_9BILA</name>
<comment type="caution">
    <text evidence="3">The sequence shown here is derived from an EMBL/GenBank/DDBJ whole genome shotgun (WGS) entry which is preliminary data.</text>
</comment>
<feature type="transmembrane region" description="Helical" evidence="2">
    <location>
        <begin position="253"/>
        <end position="274"/>
    </location>
</feature>
<keyword evidence="2" id="KW-0472">Membrane</keyword>
<protein>
    <submittedName>
        <fullName evidence="3">Uncharacterized protein</fullName>
    </submittedName>
</protein>
<dbReference type="AlphaFoldDB" id="A0A815BJB1"/>
<dbReference type="Proteomes" id="UP000663845">
    <property type="component" value="Unassembled WGS sequence"/>
</dbReference>